<dbReference type="Proteomes" id="UP000494206">
    <property type="component" value="Unassembled WGS sequence"/>
</dbReference>
<evidence type="ECO:0000313" key="2">
    <source>
        <dbReference type="EMBL" id="CAB3407568.1"/>
    </source>
</evidence>
<comment type="caution">
    <text evidence="2">The sequence shown here is derived from an EMBL/GenBank/DDBJ whole genome shotgun (WGS) entry which is preliminary data.</text>
</comment>
<sequence length="177" mass="19363">MLNNIYGYIFGSDDSNSSSDASFDEPEQEPCTINGKLCEDDWFLVGNGYADDRNRGVFSPVLIPTPELRDIDELSFCSARHSGETTPPTADQIRRAEALRLAKARNAQRAHLEKMLFEDTQSSGSLSTSVYKKGSGSKGVQRVAQVTDGIKGKSRSKKSSGKLASGRNNDRKVNNII</sequence>
<dbReference type="EMBL" id="CADEPM010000006">
    <property type="protein sequence ID" value="CAB3407568.1"/>
    <property type="molecule type" value="Genomic_DNA"/>
</dbReference>
<keyword evidence="3" id="KW-1185">Reference proteome</keyword>
<feature type="region of interest" description="Disordered" evidence="1">
    <location>
        <begin position="125"/>
        <end position="177"/>
    </location>
</feature>
<reference evidence="2 3" key="1">
    <citation type="submission" date="2020-04" db="EMBL/GenBank/DDBJ databases">
        <authorList>
            <person name="Laetsch R D."/>
            <person name="Stevens L."/>
            <person name="Kumar S."/>
            <person name="Blaxter L. M."/>
        </authorList>
    </citation>
    <scope>NUCLEOTIDE SEQUENCE [LARGE SCALE GENOMIC DNA]</scope>
</reference>
<dbReference type="AlphaFoldDB" id="A0A8S1F7F8"/>
<accession>A0A8S1F7F8</accession>
<proteinExistence type="predicted"/>
<organism evidence="2 3">
    <name type="scientific">Caenorhabditis bovis</name>
    <dbReference type="NCBI Taxonomy" id="2654633"/>
    <lineage>
        <taxon>Eukaryota</taxon>
        <taxon>Metazoa</taxon>
        <taxon>Ecdysozoa</taxon>
        <taxon>Nematoda</taxon>
        <taxon>Chromadorea</taxon>
        <taxon>Rhabditida</taxon>
        <taxon>Rhabditina</taxon>
        <taxon>Rhabditomorpha</taxon>
        <taxon>Rhabditoidea</taxon>
        <taxon>Rhabditidae</taxon>
        <taxon>Peloderinae</taxon>
        <taxon>Caenorhabditis</taxon>
    </lineage>
</organism>
<dbReference type="OrthoDB" id="5823882at2759"/>
<evidence type="ECO:0000256" key="1">
    <source>
        <dbReference type="SAM" id="MobiDB-lite"/>
    </source>
</evidence>
<feature type="compositionally biased region" description="Basic and acidic residues" evidence="1">
    <location>
        <begin position="168"/>
        <end position="177"/>
    </location>
</feature>
<protein>
    <submittedName>
        <fullName evidence="2">Uncharacterized protein</fullName>
    </submittedName>
</protein>
<gene>
    <name evidence="2" type="ORF">CBOVIS_LOCUS9481</name>
</gene>
<name>A0A8S1F7F8_9PELO</name>
<evidence type="ECO:0000313" key="3">
    <source>
        <dbReference type="Proteomes" id="UP000494206"/>
    </source>
</evidence>